<dbReference type="InterPro" id="IPR050377">
    <property type="entry name" value="Radical_SAM_PqqE_MftC-like"/>
</dbReference>
<sequence>MAIVEALNPLNRLSPGVFLVEGAKRGALYDTSRGNVYSLNREATETIKGLENSNDEFWMKLTSMGVALTQQSFETETTSQEVELPKQTLQFAWLEITDKCNERCLHCYGSFSPEQKGVASKSLTHNDWKDAIWALSKNGCSQIQFIGGEPFKYRGETRTQTVLDLAEFAREKGIDFIEIFTNGTLISREAIKRIKDLGVQIALSIYSSDAIVHDGITQIPGSHKKTLKGINMLKEADIPIRAAVIVMRQNEDTIEQTLEMVLNLGLNNRAPDVVRPSGRAQESNIMPDIKTLLKYGFVTKPNLSTDPVSFRRNHLYNTCLAGKIAIATDGKVMPCIFSRKATLGNIKNQELEEILQSQTVKETWELTKDKVLVCRDCEYRYACFDCRPLAADSSGGKHYSDAPAPRCTYNPYNGEWGTGIWRINNHGQIINESLPIEN</sequence>
<dbReference type="SFLD" id="SFLDS00029">
    <property type="entry name" value="Radical_SAM"/>
    <property type="match status" value="1"/>
</dbReference>
<dbReference type="PANTHER" id="PTHR11228:SF7">
    <property type="entry name" value="PQQA PEPTIDE CYCLASE"/>
    <property type="match status" value="1"/>
</dbReference>
<dbReference type="SFLD" id="SFLDG01067">
    <property type="entry name" value="SPASM/twitch_domain_containing"/>
    <property type="match status" value="1"/>
</dbReference>
<keyword evidence="2" id="KW-0479">Metal-binding</keyword>
<dbReference type="InterPro" id="IPR058240">
    <property type="entry name" value="rSAM_sf"/>
</dbReference>
<evidence type="ECO:0000256" key="1">
    <source>
        <dbReference type="ARBA" id="ARBA00022691"/>
    </source>
</evidence>
<protein>
    <recommendedName>
        <fullName evidence="5">Radical SAM core domain-containing protein</fullName>
    </recommendedName>
</protein>
<dbReference type="Pfam" id="PF04055">
    <property type="entry name" value="Radical_SAM"/>
    <property type="match status" value="1"/>
</dbReference>
<dbReference type="EMBL" id="MGAC01000011">
    <property type="protein sequence ID" value="OGK38481.1"/>
    <property type="molecule type" value="Genomic_DNA"/>
</dbReference>
<evidence type="ECO:0000313" key="6">
    <source>
        <dbReference type="EMBL" id="OGK38481.1"/>
    </source>
</evidence>
<dbReference type="Proteomes" id="UP000176803">
    <property type="component" value="Unassembled WGS sequence"/>
</dbReference>
<keyword evidence="1" id="KW-0949">S-adenosyl-L-methionine</keyword>
<dbReference type="AlphaFoldDB" id="A0A1F7I541"/>
<evidence type="ECO:0000313" key="7">
    <source>
        <dbReference type="Proteomes" id="UP000176803"/>
    </source>
</evidence>
<feature type="domain" description="Radical SAM core" evidence="5">
    <location>
        <begin position="86"/>
        <end position="311"/>
    </location>
</feature>
<proteinExistence type="predicted"/>
<evidence type="ECO:0000256" key="3">
    <source>
        <dbReference type="ARBA" id="ARBA00023004"/>
    </source>
</evidence>
<organism evidence="6 7">
    <name type="scientific">Candidatus Roizmanbacteria bacterium RIFCSPHIGHO2_12_FULL_41_11</name>
    <dbReference type="NCBI Taxonomy" id="1802052"/>
    <lineage>
        <taxon>Bacteria</taxon>
        <taxon>Candidatus Roizmaniibacteriota</taxon>
    </lineage>
</organism>
<dbReference type="CDD" id="cd01335">
    <property type="entry name" value="Radical_SAM"/>
    <property type="match status" value="1"/>
</dbReference>
<dbReference type="SMART" id="SM00729">
    <property type="entry name" value="Elp3"/>
    <property type="match status" value="1"/>
</dbReference>
<dbReference type="GO" id="GO:0051536">
    <property type="term" value="F:iron-sulfur cluster binding"/>
    <property type="evidence" value="ECO:0007669"/>
    <property type="project" value="UniProtKB-KW"/>
</dbReference>
<dbReference type="Pfam" id="PF13186">
    <property type="entry name" value="SPASM"/>
    <property type="match status" value="1"/>
</dbReference>
<evidence type="ECO:0000256" key="4">
    <source>
        <dbReference type="ARBA" id="ARBA00023014"/>
    </source>
</evidence>
<dbReference type="NCBIfam" id="TIGR04085">
    <property type="entry name" value="rSAM_more_4Fe4S"/>
    <property type="match status" value="1"/>
</dbReference>
<dbReference type="SFLD" id="SFLDG01386">
    <property type="entry name" value="main_SPASM_domain-containing"/>
    <property type="match status" value="1"/>
</dbReference>
<keyword evidence="4" id="KW-0411">Iron-sulfur</keyword>
<gene>
    <name evidence="6" type="ORF">A3F03_03245</name>
</gene>
<dbReference type="InterPro" id="IPR007197">
    <property type="entry name" value="rSAM"/>
</dbReference>
<dbReference type="PANTHER" id="PTHR11228">
    <property type="entry name" value="RADICAL SAM DOMAIN PROTEIN"/>
    <property type="match status" value="1"/>
</dbReference>
<dbReference type="InterPro" id="IPR013785">
    <property type="entry name" value="Aldolase_TIM"/>
</dbReference>
<comment type="caution">
    <text evidence="6">The sequence shown here is derived from an EMBL/GenBank/DDBJ whole genome shotgun (WGS) entry which is preliminary data.</text>
</comment>
<keyword evidence="3" id="KW-0408">Iron</keyword>
<dbReference type="Gene3D" id="3.20.20.70">
    <property type="entry name" value="Aldolase class I"/>
    <property type="match status" value="1"/>
</dbReference>
<accession>A0A1F7I541</accession>
<dbReference type="InterPro" id="IPR006638">
    <property type="entry name" value="Elp3/MiaA/NifB-like_rSAM"/>
</dbReference>
<evidence type="ECO:0000259" key="5">
    <source>
        <dbReference type="PROSITE" id="PS51918"/>
    </source>
</evidence>
<dbReference type="SUPFAM" id="SSF102114">
    <property type="entry name" value="Radical SAM enzymes"/>
    <property type="match status" value="1"/>
</dbReference>
<dbReference type="InterPro" id="IPR023885">
    <property type="entry name" value="4Fe4S-binding_SPASM_dom"/>
</dbReference>
<reference evidence="6 7" key="1">
    <citation type="journal article" date="2016" name="Nat. Commun.">
        <title>Thousands of microbial genomes shed light on interconnected biogeochemical processes in an aquifer system.</title>
        <authorList>
            <person name="Anantharaman K."/>
            <person name="Brown C.T."/>
            <person name="Hug L.A."/>
            <person name="Sharon I."/>
            <person name="Castelle C.J."/>
            <person name="Probst A.J."/>
            <person name="Thomas B.C."/>
            <person name="Singh A."/>
            <person name="Wilkins M.J."/>
            <person name="Karaoz U."/>
            <person name="Brodie E.L."/>
            <person name="Williams K.H."/>
            <person name="Hubbard S.S."/>
            <person name="Banfield J.F."/>
        </authorList>
    </citation>
    <scope>NUCLEOTIDE SEQUENCE [LARGE SCALE GENOMIC DNA]</scope>
</reference>
<dbReference type="GO" id="GO:0003824">
    <property type="term" value="F:catalytic activity"/>
    <property type="evidence" value="ECO:0007669"/>
    <property type="project" value="InterPro"/>
</dbReference>
<dbReference type="GO" id="GO:0046872">
    <property type="term" value="F:metal ion binding"/>
    <property type="evidence" value="ECO:0007669"/>
    <property type="project" value="UniProtKB-KW"/>
</dbReference>
<name>A0A1F7I541_9BACT</name>
<evidence type="ECO:0000256" key="2">
    <source>
        <dbReference type="ARBA" id="ARBA00022723"/>
    </source>
</evidence>
<dbReference type="PROSITE" id="PS51918">
    <property type="entry name" value="RADICAL_SAM"/>
    <property type="match status" value="1"/>
</dbReference>